<gene>
    <name evidence="2" type="ORF">BLNAU_6967</name>
</gene>
<evidence type="ECO:0000313" key="3">
    <source>
        <dbReference type="Proteomes" id="UP001281761"/>
    </source>
</evidence>
<name>A0ABQ9Y2T7_9EUKA</name>
<comment type="caution">
    <text evidence="2">The sequence shown here is derived from an EMBL/GenBank/DDBJ whole genome shotgun (WGS) entry which is preliminary data.</text>
</comment>
<sequence>MLNAIPCPYEYNPKPDSMMTTSQESIRTQGMIPRDVFTPRIQNDIYRNIHPSSPQFDPVNWFTQHATQVSSQSVQKQPTKTKNKSTKLNLISRYNKHLGAINFADKHQKACLRAVENGLTLTQLRPIDSPTIALPTVSYPKTKVSLCEMMNKALDIERITIPNAASYNRHEIEVYNPQLDFLFQCCLRKEALTCFLPSNNAETKIDTNDDFVTRKNYQPFNRLEVVTSQLVPNHPPNTGFDSILLMFRYKKITHELHSLGVFFLKDATESNSDMTDKDVQLMKSWCSILKALYNLKRVQIFPSFIFMTDGINFPTSTPPNLNKLDSFIPTQNVWIAKFEAKAEVDIGDIGIRPMTTNTAPILARFIDLPVNCNPHVVRCSYCGSLVAENFPNHLCDEMCNALPAISINRELLYVLDRSNKPAIQTDEEHTQTDQRNQQTYCYVSKEITFQVIQPGTETNQKESQSSEPKNIYIHVDLVSTPAPDVIQHKKVTSGLWPTIQPTSRQKEYIQITCRNELPGTPDFYRLPFPPLQSTLEGTESTPNRSQSEDAQRKPNHGVANDDSTQELSESQNDPSNIIEAHCLWSEGFKLSYEKVGKSQYKVIKLAEQPYQSLEYDMPSVDITDHTLERQYMLPPGANARSRRVPVRSEQGTDPLRDKRIQYESFWQSLNRKIHTADLDSTLEKDETDMTERIRSCGNETEKSQLTCILTKGLLLRSRLFLQRGELEKAKLLLERSKQCMELNDTAEVEYELVHAHHREPETISHGYDELERAVANARNCFGINWEQWIQEGQGLPILLNPSFHILQQHLQLVQDHVETLGSCLETFEVEIPSKEGSSQDTLGSAHNTDEQHTNEARRAVILNTLLQALKEGLSLQLRIAWETGSWDQVTYFRNELKSINRISGDASVPPLPATFKSQTEQVKKLDIGVVTAAIRDILNTTHNYYHAKKQLLDNASASATLIHPEEHDDIVQNAPLLIDRLHAVIAECHQRLQTAFNEQIIKDLYEMIAKLNSLVRKTSRLEKDVQGKSSLFAF</sequence>
<dbReference type="EMBL" id="JARBJD010000041">
    <property type="protein sequence ID" value="KAK2958041.1"/>
    <property type="molecule type" value="Genomic_DNA"/>
</dbReference>
<evidence type="ECO:0000313" key="2">
    <source>
        <dbReference type="EMBL" id="KAK2958041.1"/>
    </source>
</evidence>
<accession>A0ABQ9Y2T7</accession>
<evidence type="ECO:0000256" key="1">
    <source>
        <dbReference type="SAM" id="MobiDB-lite"/>
    </source>
</evidence>
<feature type="compositionally biased region" description="Polar residues" evidence="1">
    <location>
        <begin position="531"/>
        <end position="545"/>
    </location>
</feature>
<dbReference type="Proteomes" id="UP001281761">
    <property type="component" value="Unassembled WGS sequence"/>
</dbReference>
<proteinExistence type="predicted"/>
<organism evidence="2 3">
    <name type="scientific">Blattamonas nauphoetae</name>
    <dbReference type="NCBI Taxonomy" id="2049346"/>
    <lineage>
        <taxon>Eukaryota</taxon>
        <taxon>Metamonada</taxon>
        <taxon>Preaxostyla</taxon>
        <taxon>Oxymonadida</taxon>
        <taxon>Blattamonas</taxon>
    </lineage>
</organism>
<feature type="compositionally biased region" description="Polar residues" evidence="1">
    <location>
        <begin position="561"/>
        <end position="573"/>
    </location>
</feature>
<protein>
    <submittedName>
        <fullName evidence="2">Uncharacterized protein</fullName>
    </submittedName>
</protein>
<reference evidence="2 3" key="1">
    <citation type="journal article" date="2022" name="bioRxiv">
        <title>Genomics of Preaxostyla Flagellates Illuminates Evolutionary Transitions and the Path Towards Mitochondrial Loss.</title>
        <authorList>
            <person name="Novak L.V.F."/>
            <person name="Treitli S.C."/>
            <person name="Pyrih J."/>
            <person name="Halakuc P."/>
            <person name="Pipaliya S.V."/>
            <person name="Vacek V."/>
            <person name="Brzon O."/>
            <person name="Soukal P."/>
            <person name="Eme L."/>
            <person name="Dacks J.B."/>
            <person name="Karnkowska A."/>
            <person name="Elias M."/>
            <person name="Hampl V."/>
        </authorList>
    </citation>
    <scope>NUCLEOTIDE SEQUENCE [LARGE SCALE GENOMIC DNA]</scope>
    <source>
        <strain evidence="2">NAU3</strain>
        <tissue evidence="2">Gut</tissue>
    </source>
</reference>
<keyword evidence="3" id="KW-1185">Reference proteome</keyword>
<feature type="region of interest" description="Disordered" evidence="1">
    <location>
        <begin position="520"/>
        <end position="573"/>
    </location>
</feature>